<dbReference type="GeneID" id="105512747"/>
<evidence type="ECO:0000256" key="3">
    <source>
        <dbReference type="ARBA" id="ARBA00023054"/>
    </source>
</evidence>
<feature type="coiled-coil region" evidence="4">
    <location>
        <begin position="321"/>
        <end position="381"/>
    </location>
</feature>
<dbReference type="PANTHER" id="PTHR19354:SF6">
    <property type="entry name" value="ZIPPER PUTATIVE TUMOR SUPPRESSOR 3-RELATED"/>
    <property type="match status" value="1"/>
</dbReference>
<name>A0A2K5I533_COLAP</name>
<feature type="region of interest" description="Disordered" evidence="5">
    <location>
        <begin position="172"/>
        <end position="239"/>
    </location>
</feature>
<sequence length="627" mass="66465">MAKLETLPVRADPGRDPLLAFAPRPSELGPPDPRLAMGSVGSGVAHAQEFAMKSVGTRTGGGGSQGSFPGTRGSGSGASRERPGRYPSEDKGLANSLYLNGDLRGSDHTDVCGNVVGSSGGSSSSGGSDKAPPQYREPSHPPKLLATSGKLDQCSEPLVRPSAFKPVVPKNFHSMQNLCPPQTNGTPEGRQGPGGLKGGLDKSRTMTPAGGSGSGLSDSGRNSLTSLPTYSSSYSQHLAPLSASTSHINRIGTASYGSGSGGSSGGGSGYQDLGTSDSGRASSKSGSSSSMGRPGHLGSGEGGGGGLPFAACSPPSPSALIQELEERLWEKEQEVAALRRSLEQSEAAVAQQDKKQLQEEAARLMRQREELEDKVAACQKEQADFLPRMEETKWEVCQKAGEISLLKQQLKDSQADVSQKLSEIVGLRSQLREGRASLREKEEQLLSLRDSFSSKQASLELGEGELPAACLKPALTPVDPAEPQDALATCESDEAKMRRQAGVAAAASLFSVDGEAEAGGESGTRALRREVGRLQAELAAERRARERQGASFAEERRVWLEEKEKVIEYQKQLQLSYVEMYQRNQQLERRLRERGAAGGASTPTPQHGEEKKAWTPSRLERIESTEI</sequence>
<dbReference type="CTD" id="9762"/>
<evidence type="ECO:0000313" key="6">
    <source>
        <dbReference type="Ensembl" id="ENSCANP00000011738.1"/>
    </source>
</evidence>
<feature type="compositionally biased region" description="Polar residues" evidence="5">
    <location>
        <begin position="173"/>
        <end position="186"/>
    </location>
</feature>
<dbReference type="RefSeq" id="XP_011798712.1">
    <property type="nucleotide sequence ID" value="XM_011943322.1"/>
</dbReference>
<feature type="compositionally biased region" description="Basic and acidic residues" evidence="5">
    <location>
        <begin position="79"/>
        <end position="92"/>
    </location>
</feature>
<dbReference type="Ensembl" id="ENSCANT00000034638.1">
    <property type="protein sequence ID" value="ENSCANP00000011738.1"/>
    <property type="gene ID" value="ENSCANG00000029245.1"/>
</dbReference>
<dbReference type="PANTHER" id="PTHR19354">
    <property type="entry name" value="ZIPPER PUTATIVE TUMOR SUPPRESSOR 2 HOMOLOG-LIKE PROTEIN-RELATED"/>
    <property type="match status" value="1"/>
</dbReference>
<dbReference type="Pfam" id="PF06818">
    <property type="entry name" value="Fez1"/>
    <property type="match status" value="1"/>
</dbReference>
<dbReference type="InterPro" id="IPR045329">
    <property type="entry name" value="LZTS"/>
</dbReference>
<feature type="region of interest" description="Disordered" evidence="5">
    <location>
        <begin position="1"/>
        <end position="157"/>
    </location>
</feature>
<dbReference type="GO" id="GO:0043197">
    <property type="term" value="C:dendritic spine"/>
    <property type="evidence" value="ECO:0007669"/>
    <property type="project" value="TreeGrafter"/>
</dbReference>
<keyword evidence="3 4" id="KW-0175">Coiled coil</keyword>
<feature type="region of interest" description="Disordered" evidence="5">
    <location>
        <begin position="589"/>
        <end position="627"/>
    </location>
</feature>
<evidence type="ECO:0000256" key="5">
    <source>
        <dbReference type="SAM" id="MobiDB-lite"/>
    </source>
</evidence>
<keyword evidence="2" id="KW-0963">Cytoplasm</keyword>
<evidence type="ECO:0008006" key="8">
    <source>
        <dbReference type="Google" id="ProtNLM"/>
    </source>
</evidence>
<feature type="compositionally biased region" description="Low complexity" evidence="5">
    <location>
        <begin position="215"/>
        <end position="235"/>
    </location>
</feature>
<evidence type="ECO:0000256" key="1">
    <source>
        <dbReference type="ARBA" id="ARBA00004496"/>
    </source>
</evidence>
<dbReference type="Proteomes" id="UP000233080">
    <property type="component" value="Unassembled WGS sequence"/>
</dbReference>
<dbReference type="GO" id="GO:0061001">
    <property type="term" value="P:regulation of dendritic spine morphogenesis"/>
    <property type="evidence" value="ECO:0007669"/>
    <property type="project" value="TreeGrafter"/>
</dbReference>
<keyword evidence="7" id="KW-1185">Reference proteome</keyword>
<feature type="region of interest" description="Disordered" evidence="5">
    <location>
        <begin position="251"/>
        <end position="317"/>
    </location>
</feature>
<accession>A0A2K5I533</accession>
<feature type="compositionally biased region" description="Gly residues" evidence="5">
    <location>
        <begin position="258"/>
        <end position="269"/>
    </location>
</feature>
<feature type="compositionally biased region" description="Basic and acidic residues" evidence="5">
    <location>
        <begin position="607"/>
        <end position="627"/>
    </location>
</feature>
<evidence type="ECO:0000256" key="2">
    <source>
        <dbReference type="ARBA" id="ARBA00022490"/>
    </source>
</evidence>
<comment type="subcellular location">
    <subcellularLocation>
        <location evidence="1">Cytoplasm</location>
    </subcellularLocation>
</comment>
<feature type="compositionally biased region" description="Low complexity" evidence="5">
    <location>
        <begin position="274"/>
        <end position="294"/>
    </location>
</feature>
<evidence type="ECO:0000313" key="7">
    <source>
        <dbReference type="Proteomes" id="UP000233080"/>
    </source>
</evidence>
<dbReference type="GO" id="GO:0005737">
    <property type="term" value="C:cytoplasm"/>
    <property type="evidence" value="ECO:0007669"/>
    <property type="project" value="UniProtKB-SubCell"/>
</dbReference>
<protein>
    <recommendedName>
        <fullName evidence="8">Leucine zipper tumor suppressor family member 3</fullName>
    </recommendedName>
</protein>
<organism evidence="6 7">
    <name type="scientific">Colobus angolensis palliatus</name>
    <name type="common">Peters' Angolan colobus</name>
    <dbReference type="NCBI Taxonomy" id="336983"/>
    <lineage>
        <taxon>Eukaryota</taxon>
        <taxon>Metazoa</taxon>
        <taxon>Chordata</taxon>
        <taxon>Craniata</taxon>
        <taxon>Vertebrata</taxon>
        <taxon>Euteleostomi</taxon>
        <taxon>Mammalia</taxon>
        <taxon>Eutheria</taxon>
        <taxon>Euarchontoglires</taxon>
        <taxon>Primates</taxon>
        <taxon>Haplorrhini</taxon>
        <taxon>Catarrhini</taxon>
        <taxon>Cercopithecidae</taxon>
        <taxon>Colobinae</taxon>
        <taxon>Colobus</taxon>
    </lineage>
</organism>
<proteinExistence type="predicted"/>
<dbReference type="AlphaFoldDB" id="A0A2K5I533"/>
<reference evidence="6" key="1">
    <citation type="submission" date="2025-08" db="UniProtKB">
        <authorList>
            <consortium name="Ensembl"/>
        </authorList>
    </citation>
    <scope>IDENTIFICATION</scope>
</reference>
<evidence type="ECO:0000256" key="4">
    <source>
        <dbReference type="SAM" id="Coils"/>
    </source>
</evidence>
<reference evidence="6" key="2">
    <citation type="submission" date="2025-09" db="UniProtKB">
        <authorList>
            <consortium name="Ensembl"/>
        </authorList>
    </citation>
    <scope>IDENTIFICATION</scope>
</reference>
<feature type="compositionally biased region" description="Gly residues" evidence="5">
    <location>
        <begin position="295"/>
        <end position="307"/>
    </location>
</feature>